<protein>
    <submittedName>
        <fullName evidence="1">Uncharacterized protein</fullName>
    </submittedName>
</protein>
<reference evidence="1" key="1">
    <citation type="submission" date="2024-03" db="EMBL/GenBank/DDBJ databases">
        <title>Novel Streptomyces species of biotechnological and ecological value are a feature of Machair soil.</title>
        <authorList>
            <person name="Prole J.R."/>
            <person name="Goodfellow M."/>
            <person name="Allenby N."/>
            <person name="Ward A.C."/>
        </authorList>
    </citation>
    <scope>NUCLEOTIDE SEQUENCE</scope>
    <source>
        <strain evidence="1">MS2.AVA.5</strain>
    </source>
</reference>
<comment type="caution">
    <text evidence="1">The sequence shown here is derived from an EMBL/GenBank/DDBJ whole genome shotgun (WGS) entry which is preliminary data.</text>
</comment>
<proteinExistence type="predicted"/>
<organism evidence="1 2">
    <name type="scientific">Streptomyces achmelvichensis</name>
    <dbReference type="NCBI Taxonomy" id="3134111"/>
    <lineage>
        <taxon>Bacteria</taxon>
        <taxon>Bacillati</taxon>
        <taxon>Actinomycetota</taxon>
        <taxon>Actinomycetes</taxon>
        <taxon>Kitasatosporales</taxon>
        <taxon>Streptomycetaceae</taxon>
        <taxon>Streptomyces</taxon>
    </lineage>
</organism>
<dbReference type="Proteomes" id="UP001377168">
    <property type="component" value="Unassembled WGS sequence"/>
</dbReference>
<evidence type="ECO:0000313" key="2">
    <source>
        <dbReference type="Proteomes" id="UP001377168"/>
    </source>
</evidence>
<keyword evidence="2" id="KW-1185">Reference proteome</keyword>
<gene>
    <name evidence="1" type="ORF">WKI67_01725</name>
</gene>
<evidence type="ECO:0000313" key="1">
    <source>
        <dbReference type="EMBL" id="MEJ8632193.1"/>
    </source>
</evidence>
<name>A0ACC6PL42_9ACTN</name>
<dbReference type="EMBL" id="JBBKAJ010000011">
    <property type="protein sequence ID" value="MEJ8632193.1"/>
    <property type="molecule type" value="Genomic_DNA"/>
</dbReference>
<accession>A0ACC6PL42</accession>
<sequence>MTDKQLDLENARAYAQGEIFLLRQAGDGFDALVYNTTGFGPCPAEEFGAIDTEQLAQDTVSDRVWKNPRRFWMMDALTAAIAGEPRKLGGLMFNCLADMKMPADFDPQRDQSSMAYRPTKIHRNSAYKFLSGRPVFMLRSPDGITWVMQTFTDHVDHGLTESALPAMAERLTLPDGWTYKARTLDRDLTITTSGLANIVPDGLANMYQGCVDGVNNFDPWD</sequence>